<dbReference type="SUPFAM" id="SSF53474">
    <property type="entry name" value="alpha/beta-Hydrolases"/>
    <property type="match status" value="1"/>
</dbReference>
<evidence type="ECO:0000313" key="12">
    <source>
        <dbReference type="Proteomes" id="UP001497623"/>
    </source>
</evidence>
<dbReference type="PROSITE" id="PS00941">
    <property type="entry name" value="CARBOXYLESTERASE_B_2"/>
    <property type="match status" value="1"/>
</dbReference>
<evidence type="ECO:0000256" key="1">
    <source>
        <dbReference type="ARBA" id="ARBA00005964"/>
    </source>
</evidence>
<evidence type="ECO:0000256" key="3">
    <source>
        <dbReference type="ARBA" id="ARBA00022801"/>
    </source>
</evidence>
<evidence type="ECO:0000256" key="6">
    <source>
        <dbReference type="ARBA" id="ARBA00023180"/>
    </source>
</evidence>
<evidence type="ECO:0000256" key="8">
    <source>
        <dbReference type="PIRSR" id="PIRSR600997-1"/>
    </source>
</evidence>
<sequence length="536" mass="60650">MKGQPKICYTSTLLVGLSASTEIHNNLINSSTLEVNHPGSSTKYTKKKTHRAKDHLVIQTKSGLIRGIRKQVLGKDIDVFYGIPFAKPPLKELRFHKPVAMDPWKGILDATNLPNSCEQTPYEYYPGFEGEAIWNPNTPLSEDCLYLNIWAPAKLREEGELPGEILVWLYGGGFMAGTISLEIYDADIMAAANNVVVASMNYRVGSFGYLYLKELDILGNQGLYDQALAMKWIQDNAIAFGGNPNHITLFGESAGGGSVTAHLLSPISRNYFNRAILQSGVINCPWSIMTVEKAHTIGLQLVDDCGCNSSLIKESPKKVIACMQNVNASTINNMVWNSYWGILGFPTAPIVDGIFLPDDPMEMLKRGDYKDTELLIGTNKDEGTFFIIYDYMDDFSKDDSNFIKREKFLEIVNQIFKDFSQVEREAIIFQYTEWEHLEDGYYNQKALSELVADYFFICPSNLFAEMYAHHGRDVYYYHFTHRTSTNPWGEWMGVLHGDEVDYVFGHPLNKSKKYSREEEELSRKIMGYFTTFSATG</sequence>
<protein>
    <recommendedName>
        <fullName evidence="9">Carboxylic ester hydrolase</fullName>
        <ecNumber evidence="9">3.1.1.-</ecNumber>
    </recommendedName>
</protein>
<dbReference type="Pfam" id="PF00135">
    <property type="entry name" value="COesterase"/>
    <property type="match status" value="1"/>
</dbReference>
<dbReference type="GO" id="GO:0005615">
    <property type="term" value="C:extracellular space"/>
    <property type="evidence" value="ECO:0007669"/>
    <property type="project" value="TreeGrafter"/>
</dbReference>
<dbReference type="InterPro" id="IPR000997">
    <property type="entry name" value="Cholinesterase"/>
</dbReference>
<dbReference type="PRINTS" id="PR00878">
    <property type="entry name" value="CHOLNESTRASE"/>
</dbReference>
<dbReference type="FunFam" id="3.40.50.1820:FF:000029">
    <property type="entry name" value="Acetylcholinesterase"/>
    <property type="match status" value="1"/>
</dbReference>
<dbReference type="InterPro" id="IPR050654">
    <property type="entry name" value="AChE-related_enzymes"/>
</dbReference>
<keyword evidence="4" id="KW-0531">Neurotransmitter degradation</keyword>
<feature type="non-terminal residue" evidence="11">
    <location>
        <position position="536"/>
    </location>
</feature>
<dbReference type="GO" id="GO:0006581">
    <property type="term" value="P:acetylcholine catabolic process"/>
    <property type="evidence" value="ECO:0007669"/>
    <property type="project" value="TreeGrafter"/>
</dbReference>
<organism evidence="11 12">
    <name type="scientific">Meganyctiphanes norvegica</name>
    <name type="common">Northern krill</name>
    <name type="synonym">Thysanopoda norvegica</name>
    <dbReference type="NCBI Taxonomy" id="48144"/>
    <lineage>
        <taxon>Eukaryota</taxon>
        <taxon>Metazoa</taxon>
        <taxon>Ecdysozoa</taxon>
        <taxon>Arthropoda</taxon>
        <taxon>Crustacea</taxon>
        <taxon>Multicrustacea</taxon>
        <taxon>Malacostraca</taxon>
        <taxon>Eumalacostraca</taxon>
        <taxon>Eucarida</taxon>
        <taxon>Euphausiacea</taxon>
        <taxon>Euphausiidae</taxon>
        <taxon>Meganyctiphanes</taxon>
    </lineage>
</organism>
<evidence type="ECO:0000259" key="10">
    <source>
        <dbReference type="Pfam" id="PF00135"/>
    </source>
</evidence>
<evidence type="ECO:0000313" key="11">
    <source>
        <dbReference type="EMBL" id="CAL4236315.1"/>
    </source>
</evidence>
<dbReference type="GO" id="GO:0005886">
    <property type="term" value="C:plasma membrane"/>
    <property type="evidence" value="ECO:0007669"/>
    <property type="project" value="TreeGrafter"/>
</dbReference>
<comment type="similarity">
    <text evidence="1 9">Belongs to the type-B carboxylesterase/lipase family.</text>
</comment>
<evidence type="ECO:0000256" key="4">
    <source>
        <dbReference type="ARBA" id="ARBA00022867"/>
    </source>
</evidence>
<feature type="active site" description="Charge relay system" evidence="8">
    <location>
        <position position="496"/>
    </location>
</feature>
<evidence type="ECO:0000256" key="5">
    <source>
        <dbReference type="ARBA" id="ARBA00023157"/>
    </source>
</evidence>
<dbReference type="GO" id="GO:0019695">
    <property type="term" value="P:choline metabolic process"/>
    <property type="evidence" value="ECO:0007669"/>
    <property type="project" value="TreeGrafter"/>
</dbReference>
<feature type="active site" description="Charge relay system" evidence="8">
    <location>
        <position position="382"/>
    </location>
</feature>
<dbReference type="InterPro" id="IPR029058">
    <property type="entry name" value="AB_hydrolase_fold"/>
</dbReference>
<gene>
    <name evidence="11" type="ORF">MNOR_LOCUS40203</name>
</gene>
<evidence type="ECO:0000256" key="7">
    <source>
        <dbReference type="ARBA" id="ARBA00048484"/>
    </source>
</evidence>
<comment type="catalytic activity">
    <reaction evidence="7">
        <text>acetylcholine + H2O = choline + acetate + H(+)</text>
        <dbReference type="Rhea" id="RHEA:17561"/>
        <dbReference type="ChEBI" id="CHEBI:15354"/>
        <dbReference type="ChEBI" id="CHEBI:15355"/>
        <dbReference type="ChEBI" id="CHEBI:15377"/>
        <dbReference type="ChEBI" id="CHEBI:15378"/>
        <dbReference type="ChEBI" id="CHEBI:30089"/>
        <dbReference type="EC" id="3.1.1.7"/>
    </reaction>
</comment>
<proteinExistence type="inferred from homology"/>
<name>A0AAV2SRX8_MEGNR</name>
<keyword evidence="3 9" id="KW-0378">Hydrolase</keyword>
<evidence type="ECO:0000256" key="9">
    <source>
        <dbReference type="RuleBase" id="RU361235"/>
    </source>
</evidence>
<dbReference type="PROSITE" id="PS00122">
    <property type="entry name" value="CARBOXYLESTERASE_B_1"/>
    <property type="match status" value="1"/>
</dbReference>
<feature type="domain" description="Carboxylesterase type B" evidence="10">
    <location>
        <begin position="56"/>
        <end position="536"/>
    </location>
</feature>
<dbReference type="EMBL" id="CAXKWB010117829">
    <property type="protein sequence ID" value="CAL4236315.1"/>
    <property type="molecule type" value="Genomic_DNA"/>
</dbReference>
<keyword evidence="6" id="KW-0325">Glycoprotein</keyword>
<dbReference type="Gene3D" id="3.40.50.1820">
    <property type="entry name" value="alpha/beta hydrolase"/>
    <property type="match status" value="1"/>
</dbReference>
<keyword evidence="2" id="KW-0719">Serine esterase</keyword>
<keyword evidence="5" id="KW-1015">Disulfide bond</keyword>
<dbReference type="AlphaFoldDB" id="A0AAV2SRX8"/>
<dbReference type="EC" id="3.1.1.-" evidence="9"/>
<accession>A0AAV2SRX8</accession>
<feature type="active site" description="Acyl-ester intermediate" evidence="8">
    <location>
        <position position="253"/>
    </location>
</feature>
<reference evidence="11 12" key="1">
    <citation type="submission" date="2024-05" db="EMBL/GenBank/DDBJ databases">
        <authorList>
            <person name="Wallberg A."/>
        </authorList>
    </citation>
    <scope>NUCLEOTIDE SEQUENCE [LARGE SCALE GENOMIC DNA]</scope>
</reference>
<dbReference type="GO" id="GO:0003990">
    <property type="term" value="F:acetylcholinesterase activity"/>
    <property type="evidence" value="ECO:0007669"/>
    <property type="project" value="UniProtKB-EC"/>
</dbReference>
<dbReference type="CDD" id="cd00312">
    <property type="entry name" value="Esterase_lipase"/>
    <property type="match status" value="1"/>
</dbReference>
<keyword evidence="12" id="KW-1185">Reference proteome</keyword>
<comment type="caution">
    <text evidence="11">The sequence shown here is derived from an EMBL/GenBank/DDBJ whole genome shotgun (WGS) entry which is preliminary data.</text>
</comment>
<dbReference type="PANTHER" id="PTHR43918">
    <property type="entry name" value="ACETYLCHOLINESTERASE"/>
    <property type="match status" value="1"/>
</dbReference>
<dbReference type="PANTHER" id="PTHR43918:SF13">
    <property type="entry name" value="ACETYLCHOLINESTERASE"/>
    <property type="match status" value="1"/>
</dbReference>
<dbReference type="InterPro" id="IPR019826">
    <property type="entry name" value="Carboxylesterase_B_AS"/>
</dbReference>
<dbReference type="InterPro" id="IPR002018">
    <property type="entry name" value="CarbesteraseB"/>
</dbReference>
<dbReference type="InterPro" id="IPR019819">
    <property type="entry name" value="Carboxylesterase_B_CS"/>
</dbReference>
<evidence type="ECO:0000256" key="2">
    <source>
        <dbReference type="ARBA" id="ARBA00022487"/>
    </source>
</evidence>
<dbReference type="Proteomes" id="UP001497623">
    <property type="component" value="Unassembled WGS sequence"/>
</dbReference>